<organism evidence="1 2">
    <name type="scientific">Mycena venus</name>
    <dbReference type="NCBI Taxonomy" id="2733690"/>
    <lineage>
        <taxon>Eukaryota</taxon>
        <taxon>Fungi</taxon>
        <taxon>Dikarya</taxon>
        <taxon>Basidiomycota</taxon>
        <taxon>Agaricomycotina</taxon>
        <taxon>Agaricomycetes</taxon>
        <taxon>Agaricomycetidae</taxon>
        <taxon>Agaricales</taxon>
        <taxon>Marasmiineae</taxon>
        <taxon>Mycenaceae</taxon>
        <taxon>Mycena</taxon>
    </lineage>
</organism>
<accession>A0A8H7CSQ4</accession>
<keyword evidence="2" id="KW-1185">Reference proteome</keyword>
<protein>
    <submittedName>
        <fullName evidence="1">Uncharacterized protein</fullName>
    </submittedName>
</protein>
<evidence type="ECO:0000313" key="1">
    <source>
        <dbReference type="EMBL" id="KAF7348835.1"/>
    </source>
</evidence>
<sequence>MDGVKNLPARMAAFNNCQNFTVTGGTFNIQGHFNENNDDFRVIRLGDLNLLKEIDKQNVVEYRDIRRKRTGAFIRRVPVPVGVRRIHHARIFGSQETVTAVVYEGSGFRKHRAQAEWREEFRHPTLVQLLGVASGSRGPKALIYNDELLPIDEVRKFHRLSALARGYLEYQMSKHFRAAVYHWAEATGCLLVSGGTGIGSYSLERGVRTWIRMSTGQLCIEVNDEQETHPGQVRWRPYSDSTSFGINLTDPNLDQELIAGMTLDDINHILADRSQLHGIDVADPGTVFLGSLSWAIPTSSHAFHPYSEFPLSDHLRLSDVHVGGWECTDAYTLRAPSFWTDAHSISSTGWTRLALVDLPTAEARHTLTKSIYLVSPAARNGRKIWLSQANYIMSKLRLDAVIITQIFLRFTICCDPDEFTLRGTFMADTPTDGVYLFLFPADISPSGGLLALSLPPEDETYYWSLDPQGIQRLPRETAEELGLPEVQFQATVEGIRWDQNHHDAIRQVHLAKGFDPDSQAVAIQLGYPLVDVDKLNNAINGHRFEVVDEDELDELNCEKINWDDLLS</sequence>
<proteinExistence type="predicted"/>
<reference evidence="1" key="1">
    <citation type="submission" date="2020-05" db="EMBL/GenBank/DDBJ databases">
        <title>Mycena genomes resolve the evolution of fungal bioluminescence.</title>
        <authorList>
            <person name="Tsai I.J."/>
        </authorList>
    </citation>
    <scope>NUCLEOTIDE SEQUENCE</scope>
    <source>
        <strain evidence="1">CCC161011</strain>
    </source>
</reference>
<evidence type="ECO:0000313" key="2">
    <source>
        <dbReference type="Proteomes" id="UP000620124"/>
    </source>
</evidence>
<dbReference type="AlphaFoldDB" id="A0A8H7CSQ4"/>
<dbReference type="EMBL" id="JACAZI010000011">
    <property type="protein sequence ID" value="KAF7348835.1"/>
    <property type="molecule type" value="Genomic_DNA"/>
</dbReference>
<comment type="caution">
    <text evidence="1">The sequence shown here is derived from an EMBL/GenBank/DDBJ whole genome shotgun (WGS) entry which is preliminary data.</text>
</comment>
<gene>
    <name evidence="1" type="ORF">MVEN_01403500</name>
</gene>
<name>A0A8H7CSQ4_9AGAR</name>
<dbReference type="OrthoDB" id="2976114at2759"/>
<dbReference type="Proteomes" id="UP000620124">
    <property type="component" value="Unassembled WGS sequence"/>
</dbReference>